<evidence type="ECO:0000256" key="1">
    <source>
        <dbReference type="ARBA" id="ARBA00022676"/>
    </source>
</evidence>
<proteinExistence type="predicted"/>
<dbReference type="InterPro" id="IPR029044">
    <property type="entry name" value="Nucleotide-diphossugar_trans"/>
</dbReference>
<dbReference type="Gene3D" id="3.90.550.10">
    <property type="entry name" value="Spore Coat Polysaccharide Biosynthesis Protein SpsA, Chain A"/>
    <property type="match status" value="1"/>
</dbReference>
<accession>A0A1H9X1X4</accession>
<evidence type="ECO:0000256" key="2">
    <source>
        <dbReference type="ARBA" id="ARBA00022679"/>
    </source>
</evidence>
<keyword evidence="2 4" id="KW-0808">Transferase</keyword>
<dbReference type="PANTHER" id="PTHR22916">
    <property type="entry name" value="GLYCOSYLTRANSFERASE"/>
    <property type="match status" value="1"/>
</dbReference>
<evidence type="ECO:0000259" key="3">
    <source>
        <dbReference type="Pfam" id="PF00535"/>
    </source>
</evidence>
<name>A0A1H9X1X4_BUTFI</name>
<dbReference type="CDD" id="cd00761">
    <property type="entry name" value="Glyco_tranf_GTA_type"/>
    <property type="match status" value="1"/>
</dbReference>
<gene>
    <name evidence="4" type="ORF">SAMN04487884_1404</name>
</gene>
<dbReference type="Proteomes" id="UP000182584">
    <property type="component" value="Unassembled WGS sequence"/>
</dbReference>
<dbReference type="EMBL" id="FOGJ01000040">
    <property type="protein sequence ID" value="SES40140.1"/>
    <property type="molecule type" value="Genomic_DNA"/>
</dbReference>
<protein>
    <submittedName>
        <fullName evidence="4">Glycosyl transferase family 2</fullName>
    </submittedName>
</protein>
<reference evidence="4 5" key="1">
    <citation type="submission" date="2016-10" db="EMBL/GenBank/DDBJ databases">
        <authorList>
            <person name="de Groot N.N."/>
        </authorList>
    </citation>
    <scope>NUCLEOTIDE SEQUENCE [LARGE SCALE GENOMIC DNA]</scope>
    <source>
        <strain evidence="4 5">AR40</strain>
    </source>
</reference>
<dbReference type="RefSeq" id="WP_074758816.1">
    <property type="nucleotide sequence ID" value="NZ_FOGJ01000040.1"/>
</dbReference>
<keyword evidence="1" id="KW-0328">Glycosyltransferase</keyword>
<dbReference type="SUPFAM" id="SSF53448">
    <property type="entry name" value="Nucleotide-diphospho-sugar transferases"/>
    <property type="match status" value="1"/>
</dbReference>
<dbReference type="InterPro" id="IPR001173">
    <property type="entry name" value="Glyco_trans_2-like"/>
</dbReference>
<dbReference type="Pfam" id="PF00535">
    <property type="entry name" value="Glycos_transf_2"/>
    <property type="match status" value="1"/>
</dbReference>
<feature type="domain" description="Glycosyltransferase 2-like" evidence="3">
    <location>
        <begin position="6"/>
        <end position="168"/>
    </location>
</feature>
<organism evidence="4 5">
    <name type="scientific">Butyrivibrio fibrisolvens</name>
    <dbReference type="NCBI Taxonomy" id="831"/>
    <lineage>
        <taxon>Bacteria</taxon>
        <taxon>Bacillati</taxon>
        <taxon>Bacillota</taxon>
        <taxon>Clostridia</taxon>
        <taxon>Lachnospirales</taxon>
        <taxon>Lachnospiraceae</taxon>
        <taxon>Butyrivibrio</taxon>
    </lineage>
</organism>
<sequence>MESKISIVIPAFNVEKYLKDCVLSVFSQKYSNMEIILIDDGSMDKTGDICEELKKEDERVIVIHQPNQGLSNTRNLGLKIATGKYIYFMDSDDTLNLGMFKELIPKMDEHELDCIAFCAREISSKGNSSYKAKAPLSMYNRIIKGMDILEKYIPAAAVWTYLYRREYLIEHDLRFKPGILYEDMLFTPQLLLTNPKMIISDGFYYNYIKREDSITTRKLQPQNYKDRCIICEYYIKRLKERRSSEYKAIDRLLITYFLETEVIYKKLSNLSQNSVLKNRHKLINDLKSLRFVETPKVYIVCRNIHLIFRLRKIKQKLFY</sequence>
<dbReference type="OrthoDB" id="1640114at2"/>
<dbReference type="PANTHER" id="PTHR22916:SF51">
    <property type="entry name" value="GLYCOSYLTRANSFERASE EPSH-RELATED"/>
    <property type="match status" value="1"/>
</dbReference>
<dbReference type="GO" id="GO:0016757">
    <property type="term" value="F:glycosyltransferase activity"/>
    <property type="evidence" value="ECO:0007669"/>
    <property type="project" value="UniProtKB-KW"/>
</dbReference>
<evidence type="ECO:0000313" key="5">
    <source>
        <dbReference type="Proteomes" id="UP000182584"/>
    </source>
</evidence>
<evidence type="ECO:0000313" key="4">
    <source>
        <dbReference type="EMBL" id="SES40140.1"/>
    </source>
</evidence>
<dbReference type="AlphaFoldDB" id="A0A1H9X1X4"/>